<name>A0ABS6VWC1_9GAMM</name>
<accession>A0ABS6VWC1</accession>
<sequence length="61" mass="6973">MNSMVYRIHRLFAGGDKVVLVLYLAVVGLSLLFVLLRCILVLHSGDTLVLAHENGWWWNIH</sequence>
<dbReference type="RefSeq" id="WP_219044870.1">
    <property type="nucleotide sequence ID" value="NZ_JAHWDQ010000006.1"/>
</dbReference>
<evidence type="ECO:0000313" key="3">
    <source>
        <dbReference type="Proteomes" id="UP001166291"/>
    </source>
</evidence>
<feature type="transmembrane region" description="Helical" evidence="1">
    <location>
        <begin position="20"/>
        <end position="42"/>
    </location>
</feature>
<reference evidence="2" key="1">
    <citation type="submission" date="2021-07" db="EMBL/GenBank/DDBJ databases">
        <title>Zhongshania sp. CAU 1632 isolated from seawater.</title>
        <authorList>
            <person name="Kim W."/>
        </authorList>
    </citation>
    <scope>NUCLEOTIDE SEQUENCE</scope>
    <source>
        <strain evidence="2">CAU 1632</strain>
    </source>
</reference>
<keyword evidence="1" id="KW-0472">Membrane</keyword>
<keyword evidence="1" id="KW-0812">Transmembrane</keyword>
<comment type="caution">
    <text evidence="2">The sequence shown here is derived from an EMBL/GenBank/DDBJ whole genome shotgun (WGS) entry which is preliminary data.</text>
</comment>
<evidence type="ECO:0000313" key="2">
    <source>
        <dbReference type="EMBL" id="MBW2942627.1"/>
    </source>
</evidence>
<keyword evidence="1" id="KW-1133">Transmembrane helix</keyword>
<gene>
    <name evidence="2" type="ORF">KXJ70_17650</name>
</gene>
<dbReference type="Proteomes" id="UP001166291">
    <property type="component" value="Unassembled WGS sequence"/>
</dbReference>
<dbReference type="EMBL" id="JAHWDQ010000006">
    <property type="protein sequence ID" value="MBW2942627.1"/>
    <property type="molecule type" value="Genomic_DNA"/>
</dbReference>
<keyword evidence="3" id="KW-1185">Reference proteome</keyword>
<protein>
    <submittedName>
        <fullName evidence="2">Uncharacterized protein</fullName>
    </submittedName>
</protein>
<proteinExistence type="predicted"/>
<evidence type="ECO:0000256" key="1">
    <source>
        <dbReference type="SAM" id="Phobius"/>
    </source>
</evidence>
<organism evidence="2 3">
    <name type="scientific">Zhongshania aquimaris</name>
    <dbReference type="NCBI Taxonomy" id="2857107"/>
    <lineage>
        <taxon>Bacteria</taxon>
        <taxon>Pseudomonadati</taxon>
        <taxon>Pseudomonadota</taxon>
        <taxon>Gammaproteobacteria</taxon>
        <taxon>Cellvibrionales</taxon>
        <taxon>Spongiibacteraceae</taxon>
        <taxon>Zhongshania</taxon>
    </lineage>
</organism>